<name>N4WTE0_9BACI</name>
<keyword evidence="3 10" id="KW-0662">Pyridine nucleotide biosynthesis</keyword>
<keyword evidence="6 10" id="KW-0547">Nucleotide-binding</keyword>
<dbReference type="GO" id="GO:0004515">
    <property type="term" value="F:nicotinate-nucleotide adenylyltransferase activity"/>
    <property type="evidence" value="ECO:0007669"/>
    <property type="project" value="UniProtKB-UniRule"/>
</dbReference>
<dbReference type="Proteomes" id="UP000012283">
    <property type="component" value="Unassembled WGS sequence"/>
</dbReference>
<dbReference type="NCBIfam" id="NF000841">
    <property type="entry name" value="PRK00071.1-4"/>
    <property type="match status" value="1"/>
</dbReference>
<comment type="pathway">
    <text evidence="2 10">Cofactor biosynthesis; NAD(+) biosynthesis; deamido-NAD(+) from nicotinate D-ribonucleotide: step 1/1.</text>
</comment>
<dbReference type="SUPFAM" id="SSF52374">
    <property type="entry name" value="Nucleotidylyl transferase"/>
    <property type="match status" value="1"/>
</dbReference>
<proteinExistence type="inferred from homology"/>
<evidence type="ECO:0000313" key="12">
    <source>
        <dbReference type="EMBL" id="ENH97590.1"/>
    </source>
</evidence>
<dbReference type="Pfam" id="PF01467">
    <property type="entry name" value="CTP_transf_like"/>
    <property type="match status" value="1"/>
</dbReference>
<dbReference type="InterPro" id="IPR014729">
    <property type="entry name" value="Rossmann-like_a/b/a_fold"/>
</dbReference>
<sequence length="187" mass="21742">MKRIGIFGGTFDPPHYGHLVMAEQVYQHLSLDEVWFIPSYQPPHKANAKTTGEDRIELTKAAIADHPDFYLNTIEVERRGKSYTMDTIRELKEIHPHDDFYFIIGGDMVEFLPNWHQIDQLIEQITFVGVKRPGFSVDTPYPVKEVEMPLIDISSTMIRDRIQKRQSIRYLTPPAVIKQIDNAKLYL</sequence>
<keyword evidence="5 10" id="KW-0548">Nucleotidyltransferase</keyword>
<keyword evidence="7 10" id="KW-0067">ATP-binding</keyword>
<accession>N4WTE0</accession>
<keyword evidence="8 10" id="KW-0520">NAD</keyword>
<dbReference type="GO" id="GO:0005524">
    <property type="term" value="F:ATP binding"/>
    <property type="evidence" value="ECO:0007669"/>
    <property type="project" value="UniProtKB-KW"/>
</dbReference>
<comment type="caution">
    <text evidence="12">The sequence shown here is derived from an EMBL/GenBank/DDBJ whole genome shotgun (WGS) entry which is preliminary data.</text>
</comment>
<evidence type="ECO:0000256" key="5">
    <source>
        <dbReference type="ARBA" id="ARBA00022695"/>
    </source>
</evidence>
<feature type="domain" description="Cytidyltransferase-like" evidence="11">
    <location>
        <begin position="6"/>
        <end position="161"/>
    </location>
</feature>
<dbReference type="GO" id="GO:0009435">
    <property type="term" value="P:NAD+ biosynthetic process"/>
    <property type="evidence" value="ECO:0007669"/>
    <property type="project" value="UniProtKB-UniRule"/>
</dbReference>
<comment type="similarity">
    <text evidence="10">Belongs to the NadD family.</text>
</comment>
<keyword evidence="4 10" id="KW-0808">Transferase</keyword>
<evidence type="ECO:0000256" key="3">
    <source>
        <dbReference type="ARBA" id="ARBA00022642"/>
    </source>
</evidence>
<dbReference type="RefSeq" id="WP_003466707.1">
    <property type="nucleotide sequence ID" value="NZ_APML01000019.1"/>
</dbReference>
<evidence type="ECO:0000313" key="13">
    <source>
        <dbReference type="Proteomes" id="UP000012283"/>
    </source>
</evidence>
<dbReference type="NCBIfam" id="TIGR00125">
    <property type="entry name" value="cyt_tran_rel"/>
    <property type="match status" value="1"/>
</dbReference>
<organism evidence="12 13">
    <name type="scientific">Gracilibacillus halophilus YIM-C55.5</name>
    <dbReference type="NCBI Taxonomy" id="1308866"/>
    <lineage>
        <taxon>Bacteria</taxon>
        <taxon>Bacillati</taxon>
        <taxon>Bacillota</taxon>
        <taxon>Bacilli</taxon>
        <taxon>Bacillales</taxon>
        <taxon>Bacillaceae</taxon>
        <taxon>Gracilibacillus</taxon>
    </lineage>
</organism>
<evidence type="ECO:0000256" key="2">
    <source>
        <dbReference type="ARBA" id="ARBA00005019"/>
    </source>
</evidence>
<dbReference type="EMBL" id="APML01000019">
    <property type="protein sequence ID" value="ENH97590.1"/>
    <property type="molecule type" value="Genomic_DNA"/>
</dbReference>
<evidence type="ECO:0000256" key="8">
    <source>
        <dbReference type="ARBA" id="ARBA00023027"/>
    </source>
</evidence>
<dbReference type="eggNOG" id="COG1057">
    <property type="taxonomic scope" value="Bacteria"/>
</dbReference>
<comment type="function">
    <text evidence="1 10">Catalyzes the reversible adenylation of nicotinate mononucleotide (NaMN) to nicotinic acid adenine dinucleotide (NaAD).</text>
</comment>
<dbReference type="OrthoDB" id="5295945at2"/>
<dbReference type="PATRIC" id="fig|1308866.3.peg.1264"/>
<dbReference type="PANTHER" id="PTHR39321:SF3">
    <property type="entry name" value="PHOSPHOPANTETHEINE ADENYLYLTRANSFERASE"/>
    <property type="match status" value="1"/>
</dbReference>
<gene>
    <name evidence="10 12" type="primary">nadD</name>
    <name evidence="12" type="ORF">J416_06248</name>
</gene>
<keyword evidence="13" id="KW-1185">Reference proteome</keyword>
<evidence type="ECO:0000259" key="11">
    <source>
        <dbReference type="Pfam" id="PF01467"/>
    </source>
</evidence>
<dbReference type="CDD" id="cd02165">
    <property type="entry name" value="NMNAT"/>
    <property type="match status" value="1"/>
</dbReference>
<reference evidence="12 13" key="1">
    <citation type="submission" date="2013-03" db="EMBL/GenBank/DDBJ databases">
        <title>Draft genome sequence of Gracibacillus halophilus YIM-C55.5, a moderately halophilic and thermophilic organism from the Xiaochaidamu salt lake.</title>
        <authorList>
            <person name="Sugumar T."/>
            <person name="Polireddy D.R."/>
            <person name="Antony A."/>
            <person name="Madhava Y.R."/>
            <person name="Sivakumar N."/>
        </authorList>
    </citation>
    <scope>NUCLEOTIDE SEQUENCE [LARGE SCALE GENOMIC DNA]</scope>
    <source>
        <strain evidence="12 13">YIM-C55.5</strain>
    </source>
</reference>
<comment type="catalytic activity">
    <reaction evidence="9 10">
        <text>nicotinate beta-D-ribonucleotide + ATP + H(+) = deamido-NAD(+) + diphosphate</text>
        <dbReference type="Rhea" id="RHEA:22860"/>
        <dbReference type="ChEBI" id="CHEBI:15378"/>
        <dbReference type="ChEBI" id="CHEBI:30616"/>
        <dbReference type="ChEBI" id="CHEBI:33019"/>
        <dbReference type="ChEBI" id="CHEBI:57502"/>
        <dbReference type="ChEBI" id="CHEBI:58437"/>
        <dbReference type="EC" id="2.7.7.18"/>
    </reaction>
</comment>
<evidence type="ECO:0000256" key="6">
    <source>
        <dbReference type="ARBA" id="ARBA00022741"/>
    </source>
</evidence>
<dbReference type="PANTHER" id="PTHR39321">
    <property type="entry name" value="NICOTINATE-NUCLEOTIDE ADENYLYLTRANSFERASE-RELATED"/>
    <property type="match status" value="1"/>
</dbReference>
<evidence type="ECO:0000256" key="4">
    <source>
        <dbReference type="ARBA" id="ARBA00022679"/>
    </source>
</evidence>
<dbReference type="NCBIfam" id="TIGR00482">
    <property type="entry name" value="nicotinate (nicotinamide) nucleotide adenylyltransferase"/>
    <property type="match status" value="1"/>
</dbReference>
<dbReference type="InterPro" id="IPR004821">
    <property type="entry name" value="Cyt_trans-like"/>
</dbReference>
<evidence type="ECO:0000256" key="10">
    <source>
        <dbReference type="HAMAP-Rule" id="MF_00244"/>
    </source>
</evidence>
<evidence type="ECO:0000256" key="7">
    <source>
        <dbReference type="ARBA" id="ARBA00022840"/>
    </source>
</evidence>
<dbReference type="STRING" id="1308866.J416_06248"/>
<dbReference type="Gene3D" id="3.40.50.620">
    <property type="entry name" value="HUPs"/>
    <property type="match status" value="1"/>
</dbReference>
<evidence type="ECO:0000256" key="1">
    <source>
        <dbReference type="ARBA" id="ARBA00002324"/>
    </source>
</evidence>
<dbReference type="UniPathway" id="UPA00253">
    <property type="reaction ID" value="UER00332"/>
</dbReference>
<dbReference type="EC" id="2.7.7.18" evidence="10"/>
<dbReference type="InterPro" id="IPR005248">
    <property type="entry name" value="NadD/NMNAT"/>
</dbReference>
<dbReference type="AlphaFoldDB" id="N4WTE0"/>
<dbReference type="NCBIfam" id="NF000840">
    <property type="entry name" value="PRK00071.1-3"/>
    <property type="match status" value="1"/>
</dbReference>
<evidence type="ECO:0000256" key="9">
    <source>
        <dbReference type="ARBA" id="ARBA00048721"/>
    </source>
</evidence>
<protein>
    <recommendedName>
        <fullName evidence="10">Probable nicotinate-nucleotide adenylyltransferase</fullName>
        <ecNumber evidence="10">2.7.7.18</ecNumber>
    </recommendedName>
    <alternativeName>
        <fullName evidence="10">Deamido-NAD(+) diphosphorylase</fullName>
    </alternativeName>
    <alternativeName>
        <fullName evidence="10">Deamido-NAD(+) pyrophosphorylase</fullName>
    </alternativeName>
    <alternativeName>
        <fullName evidence="10">Nicotinate mononucleotide adenylyltransferase</fullName>
        <shortName evidence="10">NaMN adenylyltransferase</shortName>
    </alternativeName>
</protein>
<dbReference type="HAMAP" id="MF_00244">
    <property type="entry name" value="NaMN_adenylyltr"/>
    <property type="match status" value="1"/>
</dbReference>